<name>A0A150G7G2_GONPE</name>
<evidence type="ECO:0000313" key="3">
    <source>
        <dbReference type="Proteomes" id="UP000075714"/>
    </source>
</evidence>
<organism evidence="2 3">
    <name type="scientific">Gonium pectorale</name>
    <name type="common">Green alga</name>
    <dbReference type="NCBI Taxonomy" id="33097"/>
    <lineage>
        <taxon>Eukaryota</taxon>
        <taxon>Viridiplantae</taxon>
        <taxon>Chlorophyta</taxon>
        <taxon>core chlorophytes</taxon>
        <taxon>Chlorophyceae</taxon>
        <taxon>CS clade</taxon>
        <taxon>Chlamydomonadales</taxon>
        <taxon>Volvocaceae</taxon>
        <taxon>Gonium</taxon>
    </lineage>
</organism>
<sequence>MMGQLVTPLDLSSLLNTHLRDASDELADARDRTCTLMRIYAAEGFEPSATSVAATHTTTSASACSFACYGSAPASSPSSSNGSASSSPTTSAPTSRQSSARCLFTSCQQTGGESLGAVQQQIRDTEAALLAERSTAAALAEQLPLIRALGASGPAACTATATRCLGPPSASTLPMPPSDGLVLAADGCVAGASAGHVSRLGQGLLDAALAGQPPMDIPQLNPLTPRTDRARLLKAAYWQPPTQPGTEQPRPGTASVWKLAGDQGRTYIVKVEPCHSDERRAACEPPPAISGKVCGPLSIAKAAREALTAARINDQCAAMGSPSAPPPVLPPLAAFVRPCSQLGSVLDAGYDKEVVVVFPYVERGDTRQWVVSLAAVSARSVAAGCSSLRATSRMLAEELRAKVSDFGEAIEALHNSGWVHGGEGRAGYTAAGRLWVGGMAGYEFS</sequence>
<feature type="region of interest" description="Disordered" evidence="1">
    <location>
        <begin position="76"/>
        <end position="97"/>
    </location>
</feature>
<evidence type="ECO:0000313" key="2">
    <source>
        <dbReference type="EMBL" id="KXZ45768.1"/>
    </source>
</evidence>
<reference evidence="3" key="1">
    <citation type="journal article" date="2016" name="Nat. Commun.">
        <title>The Gonium pectorale genome demonstrates co-option of cell cycle regulation during the evolution of multicellularity.</title>
        <authorList>
            <person name="Hanschen E.R."/>
            <person name="Marriage T.N."/>
            <person name="Ferris P.J."/>
            <person name="Hamaji T."/>
            <person name="Toyoda A."/>
            <person name="Fujiyama A."/>
            <person name="Neme R."/>
            <person name="Noguchi H."/>
            <person name="Minakuchi Y."/>
            <person name="Suzuki M."/>
            <person name="Kawai-Toyooka H."/>
            <person name="Smith D.R."/>
            <person name="Sparks H."/>
            <person name="Anderson J."/>
            <person name="Bakaric R."/>
            <person name="Luria V."/>
            <person name="Karger A."/>
            <person name="Kirschner M.W."/>
            <person name="Durand P.M."/>
            <person name="Michod R.E."/>
            <person name="Nozaki H."/>
            <person name="Olson B.J."/>
        </authorList>
    </citation>
    <scope>NUCLEOTIDE SEQUENCE [LARGE SCALE GENOMIC DNA]</scope>
    <source>
        <strain evidence="3">NIES-2863</strain>
    </source>
</reference>
<dbReference type="Proteomes" id="UP000075714">
    <property type="component" value="Unassembled WGS sequence"/>
</dbReference>
<protein>
    <submittedName>
        <fullName evidence="2">Uncharacterized protein</fullName>
    </submittedName>
</protein>
<keyword evidence="3" id="KW-1185">Reference proteome</keyword>
<comment type="caution">
    <text evidence="2">The sequence shown here is derived from an EMBL/GenBank/DDBJ whole genome shotgun (WGS) entry which is preliminary data.</text>
</comment>
<evidence type="ECO:0000256" key="1">
    <source>
        <dbReference type="SAM" id="MobiDB-lite"/>
    </source>
</evidence>
<gene>
    <name evidence="2" type="ORF">GPECTOR_50g561</name>
</gene>
<dbReference type="EMBL" id="LSYV01000051">
    <property type="protein sequence ID" value="KXZ45768.1"/>
    <property type="molecule type" value="Genomic_DNA"/>
</dbReference>
<proteinExistence type="predicted"/>
<accession>A0A150G7G2</accession>
<dbReference type="AlphaFoldDB" id="A0A150G7G2"/>